<proteinExistence type="predicted"/>
<sequence length="733" mass="85179">MDNLSQNSTNNNEKLEKENNSNNYSALEFDISLDACNHPHNEINQYSNQNIEGFYDIIKMQSNEVKSLMIQRESFLNLIQKFDDLNSINEKTIESLNHYLVKLDQENSNLKNKLSEVENRYQKNNQDFNDLYNLLLRKAPLEILQKVNIEKHPKERSSECENITGNLKEVVALFEELCSQYSSFKNVSSREIVLLGHLKNALDFISIFIDSHALQNTDIEKNLVMSQIERIKQYINQNYGNEDIQPVVNLFQQNNSKDQIDTIYAFLNKNANDIDDDNKDSQVNNSSSIPFNELYALFLCVIEMNNLLFSQNDKISPNLLQKVNELEEANNKLAKFSNTFDSKSKGVSSIAEASNEQNFDTLDSQHFAKEPNNSKKLVKPNANMNFQSDSSLIDNNSSQNSNFSNNKKKNNQNTIRMLILQNQQNVDKVNYLKAMVQRLKKEIASEKKKFLDFENSSNSQIDKLKSELRKKDKISSQLSKLMKQNKKLLDNVNELTNRNIQIQADLENKNMNDSPFQEEESHKQKNDESEIIENLYSDVQTQADDQASNDIILKLQKQISSLENECSESRLKLLSLSNSKNDLLSQNAQLKVSERMLKLKISQMEEFIAYKDDQIKTQARVRIITIESQSNLKIQELTEQLKNHEFLLKNFVETYFKSIQISKETKYPEIFSMLEQEMMNMNLFYSQETLNDASKIRKELNLKKSDSLYDAFHQIKTNLDKQIEIVQKLDKEK</sequence>
<feature type="coiled-coil region" evidence="1">
    <location>
        <begin position="93"/>
        <end position="127"/>
    </location>
</feature>
<evidence type="ECO:0000313" key="4">
    <source>
        <dbReference type="Proteomes" id="UP001470230"/>
    </source>
</evidence>
<protein>
    <submittedName>
        <fullName evidence="3">Uncharacterized protein</fullName>
    </submittedName>
</protein>
<feature type="region of interest" description="Disordered" evidence="2">
    <location>
        <begin position="503"/>
        <end position="527"/>
    </location>
</feature>
<dbReference type="EMBL" id="JAPFFF010000009">
    <property type="protein sequence ID" value="KAK8883377.1"/>
    <property type="molecule type" value="Genomic_DNA"/>
</dbReference>
<evidence type="ECO:0000256" key="1">
    <source>
        <dbReference type="SAM" id="Coils"/>
    </source>
</evidence>
<evidence type="ECO:0000313" key="3">
    <source>
        <dbReference type="EMBL" id="KAK8883377.1"/>
    </source>
</evidence>
<organism evidence="3 4">
    <name type="scientific">Tritrichomonas musculus</name>
    <dbReference type="NCBI Taxonomy" id="1915356"/>
    <lineage>
        <taxon>Eukaryota</taxon>
        <taxon>Metamonada</taxon>
        <taxon>Parabasalia</taxon>
        <taxon>Tritrichomonadida</taxon>
        <taxon>Tritrichomonadidae</taxon>
        <taxon>Tritrichomonas</taxon>
    </lineage>
</organism>
<gene>
    <name evidence="3" type="ORF">M9Y10_046027</name>
</gene>
<name>A0ABR2JXD5_9EUKA</name>
<feature type="region of interest" description="Disordered" evidence="2">
    <location>
        <begin position="1"/>
        <end position="21"/>
    </location>
</feature>
<keyword evidence="1" id="KW-0175">Coiled coil</keyword>
<dbReference type="Proteomes" id="UP001470230">
    <property type="component" value="Unassembled WGS sequence"/>
</dbReference>
<feature type="compositionally biased region" description="Low complexity" evidence="2">
    <location>
        <begin position="395"/>
        <end position="405"/>
    </location>
</feature>
<keyword evidence="4" id="KW-1185">Reference proteome</keyword>
<feature type="region of interest" description="Disordered" evidence="2">
    <location>
        <begin position="371"/>
        <end position="410"/>
    </location>
</feature>
<feature type="compositionally biased region" description="Polar residues" evidence="2">
    <location>
        <begin position="382"/>
        <end position="394"/>
    </location>
</feature>
<evidence type="ECO:0000256" key="2">
    <source>
        <dbReference type="SAM" id="MobiDB-lite"/>
    </source>
</evidence>
<accession>A0ABR2JXD5</accession>
<comment type="caution">
    <text evidence="3">The sequence shown here is derived from an EMBL/GenBank/DDBJ whole genome shotgun (WGS) entry which is preliminary data.</text>
</comment>
<reference evidence="3 4" key="1">
    <citation type="submission" date="2024-04" db="EMBL/GenBank/DDBJ databases">
        <title>Tritrichomonas musculus Genome.</title>
        <authorList>
            <person name="Alves-Ferreira E."/>
            <person name="Grigg M."/>
            <person name="Lorenzi H."/>
            <person name="Galac M."/>
        </authorList>
    </citation>
    <scope>NUCLEOTIDE SEQUENCE [LARGE SCALE GENOMIC DNA]</scope>
    <source>
        <strain evidence="3 4">EAF2021</strain>
    </source>
</reference>